<dbReference type="Proteomes" id="UP001209076">
    <property type="component" value="Unassembled WGS sequence"/>
</dbReference>
<feature type="signal peptide" evidence="1">
    <location>
        <begin position="1"/>
        <end position="18"/>
    </location>
</feature>
<dbReference type="RefSeq" id="WP_262096455.1">
    <property type="nucleotide sequence ID" value="NZ_JAOEGN010000010.1"/>
</dbReference>
<dbReference type="EMBL" id="JAOEGN010000010">
    <property type="protein sequence ID" value="MCU0105183.1"/>
    <property type="molecule type" value="Genomic_DNA"/>
</dbReference>
<evidence type="ECO:0000256" key="1">
    <source>
        <dbReference type="SAM" id="SignalP"/>
    </source>
</evidence>
<dbReference type="Pfam" id="PF10091">
    <property type="entry name" value="Glycoamylase"/>
    <property type="match status" value="1"/>
</dbReference>
<name>A0ABT2PWT6_9MOLU</name>
<dbReference type="InterPro" id="IPR019282">
    <property type="entry name" value="Glycoamylase-like_cons_dom"/>
</dbReference>
<keyword evidence="1" id="KW-0732">Signal</keyword>
<proteinExistence type="predicted"/>
<keyword evidence="4" id="KW-1185">Reference proteome</keyword>
<gene>
    <name evidence="3" type="ORF">N7603_05885</name>
</gene>
<feature type="chain" id="PRO_5045681458" description="Glycoamylase-like domain-containing protein" evidence="1">
    <location>
        <begin position="19"/>
        <end position="445"/>
    </location>
</feature>
<evidence type="ECO:0000313" key="4">
    <source>
        <dbReference type="Proteomes" id="UP001209076"/>
    </source>
</evidence>
<protein>
    <recommendedName>
        <fullName evidence="2">Glycoamylase-like domain-containing protein</fullName>
    </recommendedName>
</protein>
<reference evidence="4" key="1">
    <citation type="submission" date="2023-07" db="EMBL/GenBank/DDBJ databases">
        <title>Novel Mycoplasma species identified in domestic and wild animals.</title>
        <authorList>
            <person name="Volokhov D.V."/>
            <person name="Furtak V.A."/>
            <person name="Zagorodnyaya T.A."/>
        </authorList>
    </citation>
    <scope>NUCLEOTIDE SEQUENCE [LARGE SCALE GENOMIC DNA]</scope>
    <source>
        <strain evidence="4">92-19</strain>
    </source>
</reference>
<evidence type="ECO:0000313" key="3">
    <source>
        <dbReference type="EMBL" id="MCU0105183.1"/>
    </source>
</evidence>
<feature type="domain" description="Glycoamylase-like" evidence="2">
    <location>
        <begin position="211"/>
        <end position="429"/>
    </location>
</feature>
<organism evidence="3 4">
    <name type="scientific">Paracholeplasma vituli</name>
    <dbReference type="NCBI Taxonomy" id="69473"/>
    <lineage>
        <taxon>Bacteria</taxon>
        <taxon>Bacillati</taxon>
        <taxon>Mycoplasmatota</taxon>
        <taxon>Mollicutes</taxon>
        <taxon>Acholeplasmatales</taxon>
        <taxon>Acholeplasmataceae</taxon>
        <taxon>Paracholeplasma</taxon>
    </lineage>
</organism>
<dbReference type="Gene3D" id="1.50.10.140">
    <property type="match status" value="1"/>
</dbReference>
<dbReference type="PROSITE" id="PS51257">
    <property type="entry name" value="PROKAR_LIPOPROTEIN"/>
    <property type="match status" value="1"/>
</dbReference>
<sequence>MKKLTTFLVLALSIFVLVACGSKDPYPVNNKSYRVNVRQNVDEVVLEELELAFDFFWETQNTNESQAGYGLIPDRYHTNTNTVGTVASIASVGFGLTAIPVGVENGFITREEGEERAFKTLESMLKLDRRHGFFFHFMSMTTGERVWESEVSIIDTALFINGALTAGQFFGGRTQKLAEQLYEEIEWNWYYDAAQSRFYMGYWPERGFAGHWDSYAEQLMLYVLAAGSPTYPVGKSAYNRMKLSSTLHSSTENYGAFYSTHTGSIFTYQFSHAWIDFESYNDAAGFNWFTNSVHATEAAIAYAKTLTSIYPGINENSWGMSAADGPNGYKGNYGSGPSAGNAHFNDGTVPAYGAIGSIVFKPEAAINAMKNYRTFPQFHSKYGFKDAYNLSVGVNGWFGNDIIGIDKGISLVMLENYMSGMIWEIFMEIDYVQEGLKNLEFQKVE</sequence>
<accession>A0ABT2PWT6</accession>
<comment type="caution">
    <text evidence="3">The sequence shown here is derived from an EMBL/GenBank/DDBJ whole genome shotgun (WGS) entry which is preliminary data.</text>
</comment>
<evidence type="ECO:0000259" key="2">
    <source>
        <dbReference type="Pfam" id="PF10091"/>
    </source>
</evidence>